<dbReference type="PANTHER" id="PTHR30489">
    <property type="entry name" value="LIPOPROTEIN-RELEASING SYSTEM TRANSMEMBRANE PROTEIN LOLE"/>
    <property type="match status" value="1"/>
</dbReference>
<keyword evidence="11" id="KW-1185">Reference proteome</keyword>
<gene>
    <name evidence="10" type="ORF">F8C82_13370</name>
</gene>
<sequence>MLYLRLAWRNLWRNRRRTIITASAVFFAGFAVISMRMLQLGTYDLMVRNVVGSHEGFIQIHKKGYWEEQTLDNSFEMDESLIETVEGVSGVVGVSPRLSSFSLSSEGLHSRPVQVEGFDIDRESVMHFDKGVFSNQTPEGFGYPGDGVIIGSELADFLKVGIGDSIVFIGQGYHGQSAPALQPVTGIATLSNPILNKGTVFMDLAMSQYIYAADHRITALAIDIAPDEDLTELTEAIRSKVDTSVYEVMNWREMMPELVQTIQADSAGGILMAGILYIVISFSLLGTFIMLAAERKREYGMLIGLGMRRRQLMVVAFMEAFFMALLGSVAAIVITRPIGVYYHNHPIQLTGKAMDAMRDMGMDAAMQSSIDWSIPLVHSMGLLFLTLLISCYGLIVISRLKPVTAMRS</sequence>
<dbReference type="InterPro" id="IPR025857">
    <property type="entry name" value="MacB_PCD"/>
</dbReference>
<evidence type="ECO:0000313" key="11">
    <source>
        <dbReference type="Proteomes" id="UP000484164"/>
    </source>
</evidence>
<protein>
    <submittedName>
        <fullName evidence="10">FtsX-like permease family protein</fullName>
    </submittedName>
</protein>
<keyword evidence="4 7" id="KW-0812">Transmembrane</keyword>
<evidence type="ECO:0000259" key="8">
    <source>
        <dbReference type="Pfam" id="PF02687"/>
    </source>
</evidence>
<evidence type="ECO:0000256" key="1">
    <source>
        <dbReference type="ARBA" id="ARBA00004651"/>
    </source>
</evidence>
<dbReference type="Proteomes" id="UP000484164">
    <property type="component" value="Unassembled WGS sequence"/>
</dbReference>
<keyword evidence="3" id="KW-1003">Cell membrane</keyword>
<evidence type="ECO:0000256" key="6">
    <source>
        <dbReference type="ARBA" id="ARBA00023136"/>
    </source>
</evidence>
<name>A0A6L3ZBR3_9FLAO</name>
<feature type="transmembrane region" description="Helical" evidence="7">
    <location>
        <begin position="376"/>
        <end position="397"/>
    </location>
</feature>
<dbReference type="AlphaFoldDB" id="A0A6L3ZBR3"/>
<feature type="transmembrane region" description="Helical" evidence="7">
    <location>
        <begin position="312"/>
        <end position="334"/>
    </location>
</feature>
<feature type="domain" description="MacB-like periplasmic core" evidence="9">
    <location>
        <begin position="18"/>
        <end position="239"/>
    </location>
</feature>
<evidence type="ECO:0000256" key="2">
    <source>
        <dbReference type="ARBA" id="ARBA00005236"/>
    </source>
</evidence>
<evidence type="ECO:0000313" key="10">
    <source>
        <dbReference type="EMBL" id="KAB2815086.1"/>
    </source>
</evidence>
<evidence type="ECO:0000256" key="3">
    <source>
        <dbReference type="ARBA" id="ARBA00022475"/>
    </source>
</evidence>
<dbReference type="Pfam" id="PF12704">
    <property type="entry name" value="MacB_PCD"/>
    <property type="match status" value="1"/>
</dbReference>
<dbReference type="InterPro" id="IPR051447">
    <property type="entry name" value="Lipoprotein-release_system"/>
</dbReference>
<keyword evidence="6 7" id="KW-0472">Membrane</keyword>
<evidence type="ECO:0000256" key="5">
    <source>
        <dbReference type="ARBA" id="ARBA00022989"/>
    </source>
</evidence>
<dbReference type="PANTHER" id="PTHR30489:SF0">
    <property type="entry name" value="LIPOPROTEIN-RELEASING SYSTEM TRANSMEMBRANE PROTEIN LOLE"/>
    <property type="match status" value="1"/>
</dbReference>
<feature type="transmembrane region" description="Helical" evidence="7">
    <location>
        <begin position="20"/>
        <end position="38"/>
    </location>
</feature>
<feature type="transmembrane region" description="Helical" evidence="7">
    <location>
        <begin position="270"/>
        <end position="291"/>
    </location>
</feature>
<comment type="caution">
    <text evidence="10">The sequence shown here is derived from an EMBL/GenBank/DDBJ whole genome shotgun (WGS) entry which is preliminary data.</text>
</comment>
<organism evidence="10 11">
    <name type="scientific">Phaeocystidibacter marisrubri</name>
    <dbReference type="NCBI Taxonomy" id="1577780"/>
    <lineage>
        <taxon>Bacteria</taxon>
        <taxon>Pseudomonadati</taxon>
        <taxon>Bacteroidota</taxon>
        <taxon>Flavobacteriia</taxon>
        <taxon>Flavobacteriales</taxon>
        <taxon>Phaeocystidibacteraceae</taxon>
        <taxon>Phaeocystidibacter</taxon>
    </lineage>
</organism>
<dbReference type="GO" id="GO:0098797">
    <property type="term" value="C:plasma membrane protein complex"/>
    <property type="evidence" value="ECO:0007669"/>
    <property type="project" value="TreeGrafter"/>
</dbReference>
<dbReference type="GO" id="GO:0044874">
    <property type="term" value="P:lipoprotein localization to outer membrane"/>
    <property type="evidence" value="ECO:0007669"/>
    <property type="project" value="TreeGrafter"/>
</dbReference>
<dbReference type="OrthoDB" id="9784014at2"/>
<comment type="similarity">
    <text evidence="2">Belongs to the ABC-4 integral membrane protein family. LolC/E subfamily.</text>
</comment>
<feature type="domain" description="ABC3 transporter permease C-terminal" evidence="8">
    <location>
        <begin position="271"/>
        <end position="401"/>
    </location>
</feature>
<dbReference type="EMBL" id="WBVQ01000003">
    <property type="protein sequence ID" value="KAB2815086.1"/>
    <property type="molecule type" value="Genomic_DNA"/>
</dbReference>
<dbReference type="InterPro" id="IPR003838">
    <property type="entry name" value="ABC3_permease_C"/>
</dbReference>
<proteinExistence type="inferred from homology"/>
<reference evidence="10 11" key="1">
    <citation type="submission" date="2019-10" db="EMBL/GenBank/DDBJ databases">
        <title>Genome sequence of Phaeocystidibacter marisrubri JCM30614 (type strain).</title>
        <authorList>
            <person name="Bowman J.P."/>
        </authorList>
    </citation>
    <scope>NUCLEOTIDE SEQUENCE [LARGE SCALE GENOMIC DNA]</scope>
    <source>
        <strain evidence="10 11">JCM 30614</strain>
    </source>
</reference>
<dbReference type="RefSeq" id="WP_151694124.1">
    <property type="nucleotide sequence ID" value="NZ_BMGX01000001.1"/>
</dbReference>
<evidence type="ECO:0000259" key="9">
    <source>
        <dbReference type="Pfam" id="PF12704"/>
    </source>
</evidence>
<keyword evidence="5 7" id="KW-1133">Transmembrane helix</keyword>
<evidence type="ECO:0000256" key="7">
    <source>
        <dbReference type="SAM" id="Phobius"/>
    </source>
</evidence>
<dbReference type="Pfam" id="PF02687">
    <property type="entry name" value="FtsX"/>
    <property type="match status" value="1"/>
</dbReference>
<comment type="subcellular location">
    <subcellularLocation>
        <location evidence="1">Cell membrane</location>
        <topology evidence="1">Multi-pass membrane protein</topology>
    </subcellularLocation>
</comment>
<evidence type="ECO:0000256" key="4">
    <source>
        <dbReference type="ARBA" id="ARBA00022692"/>
    </source>
</evidence>
<accession>A0A6L3ZBR3</accession>